<organism evidence="1 2">
    <name type="scientific">Xiphophorus couchianus</name>
    <name type="common">Monterrey platyfish</name>
    <dbReference type="NCBI Taxonomy" id="32473"/>
    <lineage>
        <taxon>Eukaryota</taxon>
        <taxon>Metazoa</taxon>
        <taxon>Chordata</taxon>
        <taxon>Craniata</taxon>
        <taxon>Vertebrata</taxon>
        <taxon>Euteleostomi</taxon>
        <taxon>Actinopterygii</taxon>
        <taxon>Neopterygii</taxon>
        <taxon>Teleostei</taxon>
        <taxon>Neoteleostei</taxon>
        <taxon>Acanthomorphata</taxon>
        <taxon>Ovalentaria</taxon>
        <taxon>Atherinomorphae</taxon>
        <taxon>Cyprinodontiformes</taxon>
        <taxon>Poeciliidae</taxon>
        <taxon>Poeciliinae</taxon>
        <taxon>Xiphophorus</taxon>
    </lineage>
</organism>
<reference evidence="1" key="2">
    <citation type="submission" date="2025-09" db="UniProtKB">
        <authorList>
            <consortium name="Ensembl"/>
        </authorList>
    </citation>
    <scope>IDENTIFICATION</scope>
</reference>
<keyword evidence="2" id="KW-1185">Reference proteome</keyword>
<proteinExistence type="predicted"/>
<sequence>MCKGSRNTHLRTVARAVMKMKIPVIFQYYSGSKHTSKSIGEVKGKLERVPIRLHSHSGMLIQSYQRRLNAEVESKYASTKS</sequence>
<dbReference type="Proteomes" id="UP000261380">
    <property type="component" value="Unplaced"/>
</dbReference>
<dbReference type="Ensembl" id="ENSXCOT00000005516.1">
    <property type="protein sequence ID" value="ENSXCOP00000005454.1"/>
    <property type="gene ID" value="ENSXCOG00000004259.1"/>
</dbReference>
<evidence type="ECO:0000313" key="1">
    <source>
        <dbReference type="Ensembl" id="ENSXCOP00000005454.1"/>
    </source>
</evidence>
<accession>A0A3B5LC61</accession>
<name>A0A3B5LC61_9TELE</name>
<reference evidence="1" key="1">
    <citation type="submission" date="2025-08" db="UniProtKB">
        <authorList>
            <consortium name="Ensembl"/>
        </authorList>
    </citation>
    <scope>IDENTIFICATION</scope>
</reference>
<protein>
    <submittedName>
        <fullName evidence="1">Uncharacterized protein</fullName>
    </submittedName>
</protein>
<dbReference type="AlphaFoldDB" id="A0A3B5LC61"/>
<evidence type="ECO:0000313" key="2">
    <source>
        <dbReference type="Proteomes" id="UP000261380"/>
    </source>
</evidence>